<comment type="function">
    <text evidence="8">Centriole-enriched microtubule-binding protein involved in centriole biogenesis. In collaboration with CEP295 and POC1B, is required for the centriole-to-centrosome conversion by ensuring the formation of bona fide centriole wall. Functions as a linker component that maintains centrosome cohesion. Associates with CROCC and regulates its stability and localization to the centrosome.</text>
</comment>
<evidence type="ECO:0000256" key="1">
    <source>
        <dbReference type="ARBA" id="ARBA00004114"/>
    </source>
</evidence>
<accession>A0ABY7DTU2</accession>
<evidence type="ECO:0000256" key="7">
    <source>
        <dbReference type="ARBA" id="ARBA00023212"/>
    </source>
</evidence>
<feature type="domain" description="Centrosomal CEP44" evidence="10">
    <location>
        <begin position="219"/>
        <end position="289"/>
    </location>
</feature>
<feature type="region of interest" description="Disordered" evidence="9">
    <location>
        <begin position="712"/>
        <end position="735"/>
    </location>
</feature>
<evidence type="ECO:0000256" key="4">
    <source>
        <dbReference type="ARBA" id="ARBA00014053"/>
    </source>
</evidence>
<keyword evidence="12" id="KW-1185">Reference proteome</keyword>
<sequence>MAHLSITTMMVHASCSAVVRASERRSVIVLMKETSCFCSGCSWFFFCRIVLDLIRWSDQNYPVLAAFKTLPIDMVAVVIFAFLAGGVCVYVLDGDETGTIQEPFCLERHMVQAFLDRETFRWLEWKLSYNLLDDIKLVYFALPREEWLTVCQLSQDTANRPDVNCLTIGSTGKYGTKQSALKERISKQFNQNPGEINLCKHNSWSVINRKAKKKMATGDLLNNIRKMRKKLKDMKYMEDINISGISEGTATAYLPLYHFAFTSYCPAVAELILSKDIELFGASRHIFLQTTINKRATGVRQSSAQTSRSSIGVPKSKSLCGKVSPRIEERTSNSARIGRHNAPASTQSHAPQVVNELIASPDIEPRRHISHVSPQSVPVRHVAQMQDKASSSYSSWNSEVQGTVRHVTIRSPRETHLYSPEITSDGYEPSILEIRAPASDSVLQGPVASQQEQLTEVTSQVASLQQTVSNLMTNVQSQLEMLHEVGVSGGGDQVTHQLDKVIAQLTSLAARMTLVENRVSIIEAKLETVHGSGDTALITPQNIHRGRRNPAAEAEGGANRGRENHLGNYDEPNSTLMSEATGGSQPSALNMAWGDSDNQEAGLQNVNSPLFEGPGSSFDISLNYSPIRKMTNGIAGQLVSANEDTFAMETEDDARRSSTPTLAGTLTDSSLHFDCSHIETKDMAARINDIDHENDPTLPAETRWCKWTVEENQPGQQKLDGANGQERGTDLVSRN</sequence>
<keyword evidence="5" id="KW-0963">Cytoplasm</keyword>
<evidence type="ECO:0000313" key="11">
    <source>
        <dbReference type="EMBL" id="WAQ99523.1"/>
    </source>
</evidence>
<evidence type="ECO:0000256" key="2">
    <source>
        <dbReference type="ARBA" id="ARBA00004214"/>
    </source>
</evidence>
<dbReference type="EMBL" id="CP111014">
    <property type="protein sequence ID" value="WAQ99523.1"/>
    <property type="molecule type" value="Genomic_DNA"/>
</dbReference>
<dbReference type="Proteomes" id="UP001164746">
    <property type="component" value="Chromosome 3"/>
</dbReference>
<evidence type="ECO:0000313" key="12">
    <source>
        <dbReference type="Proteomes" id="UP001164746"/>
    </source>
</evidence>
<evidence type="ECO:0000256" key="9">
    <source>
        <dbReference type="SAM" id="MobiDB-lite"/>
    </source>
</evidence>
<feature type="compositionally biased region" description="Polar residues" evidence="9">
    <location>
        <begin position="599"/>
        <end position="608"/>
    </location>
</feature>
<feature type="compositionally biased region" description="Polar residues" evidence="9">
    <location>
        <begin position="299"/>
        <end position="310"/>
    </location>
</feature>
<dbReference type="InterPro" id="IPR029157">
    <property type="entry name" value="CEP44_CC"/>
</dbReference>
<evidence type="ECO:0000256" key="6">
    <source>
        <dbReference type="ARBA" id="ARBA00023054"/>
    </source>
</evidence>
<dbReference type="PANTHER" id="PTHR31477">
    <property type="entry name" value="CENTROSOMAL PROTEIN OF 44 KDA"/>
    <property type="match status" value="1"/>
</dbReference>
<gene>
    <name evidence="11" type="ORF">MAR_023896</name>
</gene>
<proteinExistence type="predicted"/>
<evidence type="ECO:0000259" key="10">
    <source>
        <dbReference type="Pfam" id="PF15007"/>
    </source>
</evidence>
<comment type="subcellular location">
    <subcellularLocation>
        <location evidence="1">Cytoplasm</location>
        <location evidence="1">Cytoskeleton</location>
        <location evidence="1">Microtubule organizing center</location>
        <location evidence="1">Centrosome</location>
        <location evidence="1">Centriole</location>
    </subcellularLocation>
    <subcellularLocation>
        <location evidence="3">Cytoplasm</location>
        <location evidence="3">Cytoskeleton</location>
        <location evidence="3">Spindle pole</location>
    </subcellularLocation>
    <subcellularLocation>
        <location evidence="2">Midbody</location>
    </subcellularLocation>
</comment>
<evidence type="ECO:0000256" key="5">
    <source>
        <dbReference type="ARBA" id="ARBA00022490"/>
    </source>
</evidence>
<evidence type="ECO:0000256" key="8">
    <source>
        <dbReference type="ARBA" id="ARBA00046235"/>
    </source>
</evidence>
<feature type="region of interest" description="Disordered" evidence="9">
    <location>
        <begin position="299"/>
        <end position="330"/>
    </location>
</feature>
<dbReference type="InterPro" id="IPR033603">
    <property type="entry name" value="CEP44"/>
</dbReference>
<keyword evidence="7" id="KW-0206">Cytoskeleton</keyword>
<reference evidence="11" key="1">
    <citation type="submission" date="2022-11" db="EMBL/GenBank/DDBJ databases">
        <title>Centuries of genome instability and evolution in soft-shell clam transmissible cancer (bioRxiv).</title>
        <authorList>
            <person name="Hart S.F.M."/>
            <person name="Yonemitsu M.A."/>
            <person name="Giersch R.M."/>
            <person name="Beal B.F."/>
            <person name="Arriagada G."/>
            <person name="Davis B.W."/>
            <person name="Ostrander E.A."/>
            <person name="Goff S.P."/>
            <person name="Metzger M.J."/>
        </authorList>
    </citation>
    <scope>NUCLEOTIDE SEQUENCE</scope>
    <source>
        <strain evidence="11">MELC-2E11</strain>
        <tissue evidence="11">Siphon/mantle</tissue>
    </source>
</reference>
<feature type="compositionally biased region" description="Polar residues" evidence="9">
    <location>
        <begin position="571"/>
        <end position="588"/>
    </location>
</feature>
<keyword evidence="6" id="KW-0175">Coiled coil</keyword>
<organism evidence="11 12">
    <name type="scientific">Mya arenaria</name>
    <name type="common">Soft-shell clam</name>
    <dbReference type="NCBI Taxonomy" id="6604"/>
    <lineage>
        <taxon>Eukaryota</taxon>
        <taxon>Metazoa</taxon>
        <taxon>Spiralia</taxon>
        <taxon>Lophotrochozoa</taxon>
        <taxon>Mollusca</taxon>
        <taxon>Bivalvia</taxon>
        <taxon>Autobranchia</taxon>
        <taxon>Heteroconchia</taxon>
        <taxon>Euheterodonta</taxon>
        <taxon>Imparidentia</taxon>
        <taxon>Neoheterodontei</taxon>
        <taxon>Myida</taxon>
        <taxon>Myoidea</taxon>
        <taxon>Myidae</taxon>
        <taxon>Mya</taxon>
    </lineage>
</organism>
<dbReference type="Pfam" id="PF15007">
    <property type="entry name" value="CEP44"/>
    <property type="match status" value="1"/>
</dbReference>
<evidence type="ECO:0000256" key="3">
    <source>
        <dbReference type="ARBA" id="ARBA00004647"/>
    </source>
</evidence>
<protein>
    <recommendedName>
        <fullName evidence="4">Centrosomal protein of 44 kDa</fullName>
    </recommendedName>
</protein>
<feature type="region of interest" description="Disordered" evidence="9">
    <location>
        <begin position="546"/>
        <end position="612"/>
    </location>
</feature>
<dbReference type="PANTHER" id="PTHR31477:SF1">
    <property type="entry name" value="CENTROSOMAL PROTEIN OF 44 KDA"/>
    <property type="match status" value="1"/>
</dbReference>
<name>A0ABY7DTU2_MYAAR</name>